<comment type="cofactor">
    <cofactor evidence="10">
        <name>Zn(2+)</name>
        <dbReference type="ChEBI" id="CHEBI:29105"/>
    </cofactor>
    <text evidence="10">Binds 1 zinc ion per subunit.</text>
</comment>
<dbReference type="InterPro" id="IPR001915">
    <property type="entry name" value="Peptidase_M48"/>
</dbReference>
<feature type="domain" description="Peptidase M48" evidence="12">
    <location>
        <begin position="97"/>
        <end position="289"/>
    </location>
</feature>
<evidence type="ECO:0000256" key="5">
    <source>
        <dbReference type="ARBA" id="ARBA00022801"/>
    </source>
</evidence>
<feature type="transmembrane region" description="Helical" evidence="11">
    <location>
        <begin position="12"/>
        <end position="31"/>
    </location>
</feature>
<feature type="transmembrane region" description="Helical" evidence="11">
    <location>
        <begin position="208"/>
        <end position="227"/>
    </location>
</feature>
<dbReference type="GO" id="GO:0006508">
    <property type="term" value="P:proteolysis"/>
    <property type="evidence" value="ECO:0007669"/>
    <property type="project" value="UniProtKB-KW"/>
</dbReference>
<keyword evidence="14" id="KW-1185">Reference proteome</keyword>
<feature type="transmembrane region" description="Helical" evidence="11">
    <location>
        <begin position="37"/>
        <end position="58"/>
    </location>
</feature>
<evidence type="ECO:0000313" key="14">
    <source>
        <dbReference type="Proteomes" id="UP000755585"/>
    </source>
</evidence>
<comment type="similarity">
    <text evidence="10">Belongs to the peptidase M48 family.</text>
</comment>
<keyword evidence="2 10" id="KW-0645">Protease</keyword>
<evidence type="ECO:0000259" key="12">
    <source>
        <dbReference type="Pfam" id="PF01435"/>
    </source>
</evidence>
<comment type="caution">
    <text evidence="13">The sequence shown here is derived from an EMBL/GenBank/DDBJ whole genome shotgun (WGS) entry which is preliminary data.</text>
</comment>
<accession>A0ABS4UYC0</accession>
<dbReference type="PANTHER" id="PTHR43221:SF2">
    <property type="entry name" value="PROTEASE HTPX HOMOLOG"/>
    <property type="match status" value="1"/>
</dbReference>
<evidence type="ECO:0000256" key="7">
    <source>
        <dbReference type="ARBA" id="ARBA00022989"/>
    </source>
</evidence>
<evidence type="ECO:0000256" key="10">
    <source>
        <dbReference type="RuleBase" id="RU003983"/>
    </source>
</evidence>
<evidence type="ECO:0000256" key="8">
    <source>
        <dbReference type="ARBA" id="ARBA00023049"/>
    </source>
</evidence>
<keyword evidence="8 10" id="KW-0482">Metalloprotease</keyword>
<keyword evidence="9 11" id="KW-0472">Membrane</keyword>
<keyword evidence="4" id="KW-0479">Metal-binding</keyword>
<feature type="transmembrane region" description="Helical" evidence="11">
    <location>
        <begin position="180"/>
        <end position="202"/>
    </location>
</feature>
<evidence type="ECO:0000256" key="11">
    <source>
        <dbReference type="SAM" id="Phobius"/>
    </source>
</evidence>
<keyword evidence="5 10" id="KW-0378">Hydrolase</keyword>
<keyword evidence="1" id="KW-1003">Cell membrane</keyword>
<proteinExistence type="inferred from homology"/>
<reference evidence="13 14" key="1">
    <citation type="submission" date="2021-03" db="EMBL/GenBank/DDBJ databases">
        <title>Sequencing the genomes of 1000 actinobacteria strains.</title>
        <authorList>
            <person name="Klenk H.-P."/>
        </authorList>
    </citation>
    <scope>NUCLEOTIDE SEQUENCE [LARGE SCALE GENOMIC DNA]</scope>
    <source>
        <strain evidence="13 14">DSM 18824</strain>
    </source>
</reference>
<dbReference type="InterPro" id="IPR050083">
    <property type="entry name" value="HtpX_protease"/>
</dbReference>
<evidence type="ECO:0000256" key="2">
    <source>
        <dbReference type="ARBA" id="ARBA00022670"/>
    </source>
</evidence>
<name>A0ABS4UYC0_9ACTN</name>
<keyword evidence="7 11" id="KW-1133">Transmembrane helix</keyword>
<protein>
    <submittedName>
        <fullName evidence="13">Zn-dependent protease with chaperone function</fullName>
    </submittedName>
</protein>
<gene>
    <name evidence="13" type="ORF">JOF29_007768</name>
</gene>
<sequence length="296" mass="33152">MPRISVPSAAELILGIPWALWSFGVVSWFSALILNGFWAVLLVALWILSGLLVFWAPLEDYLARYAFRLRRPTLMEQQKLDAAWLAVCSVMNINPRYHKLWVEEADSLNGSAMAGRSIAVTRWALSSLPPRQLQAVLAHELGHHQGGHPWAGLVAFWYALPGRLMVGAVRWLFQQSARFPALGCLFVAIFVGGYVGLFMYTVVFHADWGWAVYSVLPFLVPIPLAWFSRRGELWADQVAADLGYARDMITVLYDLQAQGDDVARRAAGWRGALYSHHPSIADRITALERYLQNAGS</sequence>
<evidence type="ECO:0000256" key="6">
    <source>
        <dbReference type="ARBA" id="ARBA00022833"/>
    </source>
</evidence>
<dbReference type="RefSeq" id="WP_209699143.1">
    <property type="nucleotide sequence ID" value="NZ_BAAAVU010000022.1"/>
</dbReference>
<dbReference type="EMBL" id="JAGINT010000002">
    <property type="protein sequence ID" value="MBP2356658.1"/>
    <property type="molecule type" value="Genomic_DNA"/>
</dbReference>
<evidence type="ECO:0000256" key="1">
    <source>
        <dbReference type="ARBA" id="ARBA00022475"/>
    </source>
</evidence>
<keyword evidence="6 10" id="KW-0862">Zinc</keyword>
<dbReference type="Pfam" id="PF01435">
    <property type="entry name" value="Peptidase_M48"/>
    <property type="match status" value="1"/>
</dbReference>
<evidence type="ECO:0000256" key="4">
    <source>
        <dbReference type="ARBA" id="ARBA00022723"/>
    </source>
</evidence>
<evidence type="ECO:0000256" key="3">
    <source>
        <dbReference type="ARBA" id="ARBA00022692"/>
    </source>
</evidence>
<evidence type="ECO:0000256" key="9">
    <source>
        <dbReference type="ARBA" id="ARBA00023136"/>
    </source>
</evidence>
<keyword evidence="3 11" id="KW-0812">Transmembrane</keyword>
<organism evidence="13 14">
    <name type="scientific">Kribbella aluminosa</name>
    <dbReference type="NCBI Taxonomy" id="416017"/>
    <lineage>
        <taxon>Bacteria</taxon>
        <taxon>Bacillati</taxon>
        <taxon>Actinomycetota</taxon>
        <taxon>Actinomycetes</taxon>
        <taxon>Propionibacteriales</taxon>
        <taxon>Kribbellaceae</taxon>
        <taxon>Kribbella</taxon>
    </lineage>
</organism>
<dbReference type="GO" id="GO:0008233">
    <property type="term" value="F:peptidase activity"/>
    <property type="evidence" value="ECO:0007669"/>
    <property type="project" value="UniProtKB-KW"/>
</dbReference>
<dbReference type="Proteomes" id="UP000755585">
    <property type="component" value="Unassembled WGS sequence"/>
</dbReference>
<evidence type="ECO:0000313" key="13">
    <source>
        <dbReference type="EMBL" id="MBP2356658.1"/>
    </source>
</evidence>
<dbReference type="PANTHER" id="PTHR43221">
    <property type="entry name" value="PROTEASE HTPX"/>
    <property type="match status" value="1"/>
</dbReference>
<dbReference type="Gene3D" id="3.30.2010.10">
    <property type="entry name" value="Metalloproteases ('zincins'), catalytic domain"/>
    <property type="match status" value="1"/>
</dbReference>